<sequence>MTSAAPLFPHTQDQLKEIAAGILRCAAQGGASSAAVEISEGSGFSVTVRRGALETIERHRDQAAGVTIWIGTRRGDASTNDLSPDSIQSTVAAAIDFARHAAEDACAGLADAHCLEGAPPALDLFHPWRIDTEAAAELARRAEQAAFDAGARIRNSEGATVCAQHGQFVLATSHGFLAGYPYSRHSISCAPIAQHGQHMQRDGWSSSKRNATELAMPEAVGRYAAERALARLQPRALSARACPVLFEAPLAAGLLGAFVRAVSGVALYRRASFLVDRLGERIFAPHIQIHEAPHQPRAMGAAPFDQEGVRTRARDVVRDGIVQGYFLSTYSARKLGMQTTGNAGGAHQLALRSAHTRDKDDLRAMLKKLDTGLLLTEVMGQGVNYVTGDYSRGAVGFWVERGEIQYPVEGITVAGNLKQMFKDIVAVGADVYANSAKETGSVLIEKMTVAG</sequence>
<dbReference type="PANTHER" id="PTHR43421:SF1">
    <property type="entry name" value="METALLOPROTEASE PMBA"/>
    <property type="match status" value="1"/>
</dbReference>
<evidence type="ECO:0000259" key="3">
    <source>
        <dbReference type="Pfam" id="PF19289"/>
    </source>
</evidence>
<feature type="domain" description="Metalloprotease TldD/E central" evidence="4">
    <location>
        <begin position="126"/>
        <end position="232"/>
    </location>
</feature>
<dbReference type="SUPFAM" id="SSF111283">
    <property type="entry name" value="Putative modulator of DNA gyrase, PmbA/TldD"/>
    <property type="match status" value="1"/>
</dbReference>
<dbReference type="InterPro" id="IPR047657">
    <property type="entry name" value="PmbA"/>
</dbReference>
<evidence type="ECO:0000259" key="2">
    <source>
        <dbReference type="Pfam" id="PF01523"/>
    </source>
</evidence>
<dbReference type="RefSeq" id="WP_006682319.1">
    <property type="nucleotide sequence ID" value="NZ_CAFB01000037.1"/>
</dbReference>
<dbReference type="InterPro" id="IPR036059">
    <property type="entry name" value="TldD/PmbA_sf"/>
</dbReference>
<dbReference type="GO" id="GO:0008237">
    <property type="term" value="F:metallopeptidase activity"/>
    <property type="evidence" value="ECO:0007669"/>
    <property type="project" value="InterPro"/>
</dbReference>
<organism evidence="5 6">
    <name type="scientific">Candidatus Glomeribacter gigasporarum BEG34</name>
    <dbReference type="NCBI Taxonomy" id="1070319"/>
    <lineage>
        <taxon>Bacteria</taxon>
        <taxon>Pseudomonadati</taxon>
        <taxon>Pseudomonadota</taxon>
        <taxon>Betaproteobacteria</taxon>
        <taxon>Burkholderiales</taxon>
        <taxon>Burkholderiaceae</taxon>
        <taxon>Candidatus Glomeribacter</taxon>
    </lineage>
</organism>
<dbReference type="GO" id="GO:0006508">
    <property type="term" value="P:proteolysis"/>
    <property type="evidence" value="ECO:0007669"/>
    <property type="project" value="InterPro"/>
</dbReference>
<dbReference type="InterPro" id="IPR002510">
    <property type="entry name" value="Metalloprtase-TldD/E_N"/>
</dbReference>
<evidence type="ECO:0000313" key="6">
    <source>
        <dbReference type="Proteomes" id="UP000054051"/>
    </source>
</evidence>
<dbReference type="eggNOG" id="COG0312">
    <property type="taxonomic scope" value="Bacteria"/>
</dbReference>
<proteinExistence type="inferred from homology"/>
<dbReference type="NCBIfam" id="NF008268">
    <property type="entry name" value="PRK11040.1"/>
    <property type="match status" value="1"/>
</dbReference>
<name>G2J8I3_9BURK</name>
<dbReference type="STRING" id="1070319.CAGGBEG34_200084"/>
<dbReference type="Pfam" id="PF19290">
    <property type="entry name" value="PmbA_TldD_2nd"/>
    <property type="match status" value="1"/>
</dbReference>
<protein>
    <submittedName>
        <fullName evidence="5">Protein pmbA</fullName>
    </submittedName>
</protein>
<evidence type="ECO:0000259" key="4">
    <source>
        <dbReference type="Pfam" id="PF19290"/>
    </source>
</evidence>
<feature type="domain" description="Metalloprotease TldD/E C-terminal" evidence="3">
    <location>
        <begin position="241"/>
        <end position="451"/>
    </location>
</feature>
<dbReference type="InterPro" id="IPR045570">
    <property type="entry name" value="Metalloprtase-TldD/E_cen_dom"/>
</dbReference>
<dbReference type="InterPro" id="IPR035068">
    <property type="entry name" value="TldD/PmbA_N"/>
</dbReference>
<keyword evidence="6" id="KW-1185">Reference proteome</keyword>
<evidence type="ECO:0000313" key="5">
    <source>
        <dbReference type="EMBL" id="CCD29080.1"/>
    </source>
</evidence>
<feature type="domain" description="Metalloprotease TldD/E N-terminal" evidence="2">
    <location>
        <begin position="35"/>
        <end position="96"/>
    </location>
</feature>
<dbReference type="Gene3D" id="3.30.2290.10">
    <property type="entry name" value="PmbA/TldD superfamily"/>
    <property type="match status" value="1"/>
</dbReference>
<dbReference type="Pfam" id="PF01523">
    <property type="entry name" value="PmbA_TldD_1st"/>
    <property type="match status" value="1"/>
</dbReference>
<dbReference type="EMBL" id="CAFB01000037">
    <property type="protein sequence ID" value="CCD29080.1"/>
    <property type="molecule type" value="Genomic_DNA"/>
</dbReference>
<dbReference type="PANTHER" id="PTHR43421">
    <property type="entry name" value="METALLOPROTEASE PMBA"/>
    <property type="match status" value="1"/>
</dbReference>
<gene>
    <name evidence="5" type="primary">pmbA</name>
    <name evidence="5" type="ORF">CAGGBEG34_200084</name>
</gene>
<dbReference type="OrthoDB" id="9803618at2"/>
<dbReference type="GO" id="GO:0005829">
    <property type="term" value="C:cytosol"/>
    <property type="evidence" value="ECO:0007669"/>
    <property type="project" value="TreeGrafter"/>
</dbReference>
<dbReference type="Pfam" id="PF19289">
    <property type="entry name" value="PmbA_TldD_3rd"/>
    <property type="match status" value="1"/>
</dbReference>
<comment type="caution">
    <text evidence="5">The sequence shown here is derived from an EMBL/GenBank/DDBJ whole genome shotgun (WGS) entry which is preliminary data.</text>
</comment>
<dbReference type="InterPro" id="IPR045569">
    <property type="entry name" value="Metalloprtase-TldD/E_C"/>
</dbReference>
<dbReference type="Proteomes" id="UP000054051">
    <property type="component" value="Unassembled WGS sequence"/>
</dbReference>
<comment type="similarity">
    <text evidence="1">Belongs to the peptidase U62 family.</text>
</comment>
<evidence type="ECO:0000256" key="1">
    <source>
        <dbReference type="ARBA" id="ARBA00005836"/>
    </source>
</evidence>
<reference evidence="5 6" key="1">
    <citation type="submission" date="2011-08" db="EMBL/GenBank/DDBJ databases">
        <title>The genome of the obligate endobacterium of an arbuscular mycorrhizal fungus reveals an interphylum network of nutritional interactions.</title>
        <authorList>
            <person name="Ghignone S."/>
            <person name="Salvioli A."/>
            <person name="Anca I."/>
            <person name="Lumini E."/>
            <person name="Ortu G."/>
            <person name="Petiti L."/>
            <person name="Cruveiller S."/>
            <person name="Bianciotto V."/>
            <person name="Piffanelli P."/>
            <person name="Lanfranco L."/>
            <person name="Bonfante P."/>
        </authorList>
    </citation>
    <scope>NUCLEOTIDE SEQUENCE [LARGE SCALE GENOMIC DNA]</scope>
    <source>
        <strain evidence="5 6">BEG34</strain>
    </source>
</reference>
<dbReference type="AlphaFoldDB" id="G2J8I3"/>
<accession>G2J8I3</accession>